<dbReference type="PANTHER" id="PTHR35091:SF2">
    <property type="entry name" value="FLAGELLAR PROTEIN FLIL"/>
    <property type="match status" value="1"/>
</dbReference>
<keyword evidence="8" id="KW-1133">Transmembrane helix</keyword>
<dbReference type="EMBL" id="CP014230">
    <property type="protein sequence ID" value="AMD93583.1"/>
    <property type="molecule type" value="Genomic_DNA"/>
</dbReference>
<proteinExistence type="inferred from homology"/>
<evidence type="ECO:0000256" key="6">
    <source>
        <dbReference type="ARBA" id="ARBA00022692"/>
    </source>
</evidence>
<evidence type="ECO:0000256" key="5">
    <source>
        <dbReference type="ARBA" id="ARBA00022500"/>
    </source>
</evidence>
<keyword evidence="9 10" id="KW-0472">Membrane</keyword>
<dbReference type="AlphaFoldDB" id="A0A0X8JS94"/>
<dbReference type="OrthoDB" id="5470759at2"/>
<comment type="similarity">
    <text evidence="3 10">Belongs to the FliL family.</text>
</comment>
<feature type="compositionally biased region" description="Pro residues" evidence="11">
    <location>
        <begin position="104"/>
        <end position="120"/>
    </location>
</feature>
<comment type="function">
    <text evidence="1 10">Controls the rotational direction of flagella during chemotaxis.</text>
</comment>
<evidence type="ECO:0000256" key="7">
    <source>
        <dbReference type="ARBA" id="ARBA00022779"/>
    </source>
</evidence>
<dbReference type="GO" id="GO:0071978">
    <property type="term" value="P:bacterial-type flagellum-dependent swarming motility"/>
    <property type="evidence" value="ECO:0007669"/>
    <property type="project" value="TreeGrafter"/>
</dbReference>
<keyword evidence="7 10" id="KW-0283">Flagellar rotation</keyword>
<sequence length="241" mass="26575">MILPVLLAQPSSPEDSKVNLDRGGLREDIPRGLQKVELDLDDALFLEFEDKEEPAPQSLPAPQEEEETVQPVTRPFWKNPKVLIAAGVLLLAGAGSAAFFLPSPEEPVPQPAAPVPPPPRPEQEFPVSLQPRGFPDPLPDLPAPVFAFDSFQVEHSQGGQVRLLTCRFGVPEANRTLTLELREKNIILRDGVYRYLKNKPLAFLSDPANSEKIEADIVAVLNQFLQSGQVSSILFEEYAVQ</sequence>
<dbReference type="STRING" id="888061.AXF15_11045"/>
<keyword evidence="13" id="KW-1185">Reference proteome</keyword>
<organism evidence="12 13">
    <name type="scientific">Desulfomicrobium orale DSM 12838</name>
    <dbReference type="NCBI Taxonomy" id="888061"/>
    <lineage>
        <taxon>Bacteria</taxon>
        <taxon>Pseudomonadati</taxon>
        <taxon>Thermodesulfobacteriota</taxon>
        <taxon>Desulfovibrionia</taxon>
        <taxon>Desulfovibrionales</taxon>
        <taxon>Desulfomicrobiaceae</taxon>
        <taxon>Desulfomicrobium</taxon>
    </lineage>
</organism>
<feature type="region of interest" description="Disordered" evidence="11">
    <location>
        <begin position="48"/>
        <end position="70"/>
    </location>
</feature>
<gene>
    <name evidence="12" type="ORF">AXF15_11045</name>
</gene>
<feature type="region of interest" description="Disordered" evidence="11">
    <location>
        <begin position="103"/>
        <end position="125"/>
    </location>
</feature>
<evidence type="ECO:0000313" key="13">
    <source>
        <dbReference type="Proteomes" id="UP000063964"/>
    </source>
</evidence>
<keyword evidence="4 10" id="KW-1003">Cell membrane</keyword>
<dbReference type="KEGG" id="doa:AXF15_11045"/>
<name>A0A0X8JS94_9BACT</name>
<comment type="subcellular location">
    <subcellularLocation>
        <location evidence="2">Cell membrane</location>
        <topology evidence="2">Single-pass membrane protein</topology>
    </subcellularLocation>
</comment>
<accession>A0A0X8JS94</accession>
<dbReference type="InterPro" id="IPR005503">
    <property type="entry name" value="FliL"/>
</dbReference>
<evidence type="ECO:0000313" key="12">
    <source>
        <dbReference type="EMBL" id="AMD93583.1"/>
    </source>
</evidence>
<evidence type="ECO:0000256" key="10">
    <source>
        <dbReference type="RuleBase" id="RU364125"/>
    </source>
</evidence>
<reference evidence="13" key="1">
    <citation type="submission" date="2016-02" db="EMBL/GenBank/DDBJ databases">
        <authorList>
            <person name="Holder M.E."/>
            <person name="Ajami N.J."/>
            <person name="Petrosino J.F."/>
        </authorList>
    </citation>
    <scope>NUCLEOTIDE SEQUENCE [LARGE SCALE GENOMIC DNA]</scope>
    <source>
        <strain evidence="13">DSM 12838</strain>
    </source>
</reference>
<dbReference type="Pfam" id="PF03748">
    <property type="entry name" value="FliL"/>
    <property type="match status" value="1"/>
</dbReference>
<dbReference type="PANTHER" id="PTHR35091">
    <property type="entry name" value="FLAGELLAR PROTEIN FLIL"/>
    <property type="match status" value="1"/>
</dbReference>
<protein>
    <recommendedName>
        <fullName evidence="10">Flagellar protein FliL</fullName>
    </recommendedName>
</protein>
<evidence type="ECO:0000256" key="11">
    <source>
        <dbReference type="SAM" id="MobiDB-lite"/>
    </source>
</evidence>
<dbReference type="RefSeq" id="WP_066607390.1">
    <property type="nucleotide sequence ID" value="NZ_CP014230.1"/>
</dbReference>
<dbReference type="GO" id="GO:0005886">
    <property type="term" value="C:plasma membrane"/>
    <property type="evidence" value="ECO:0007669"/>
    <property type="project" value="UniProtKB-SubCell"/>
</dbReference>
<keyword evidence="5 10" id="KW-0145">Chemotaxis</keyword>
<dbReference type="GO" id="GO:0009425">
    <property type="term" value="C:bacterial-type flagellum basal body"/>
    <property type="evidence" value="ECO:0007669"/>
    <property type="project" value="InterPro"/>
</dbReference>
<evidence type="ECO:0000256" key="3">
    <source>
        <dbReference type="ARBA" id="ARBA00008281"/>
    </source>
</evidence>
<evidence type="ECO:0000256" key="9">
    <source>
        <dbReference type="ARBA" id="ARBA00023136"/>
    </source>
</evidence>
<evidence type="ECO:0000256" key="1">
    <source>
        <dbReference type="ARBA" id="ARBA00002254"/>
    </source>
</evidence>
<dbReference type="GO" id="GO:0006935">
    <property type="term" value="P:chemotaxis"/>
    <property type="evidence" value="ECO:0007669"/>
    <property type="project" value="UniProtKB-KW"/>
</dbReference>
<dbReference type="Proteomes" id="UP000063964">
    <property type="component" value="Chromosome"/>
</dbReference>
<evidence type="ECO:0000256" key="4">
    <source>
        <dbReference type="ARBA" id="ARBA00022475"/>
    </source>
</evidence>
<evidence type="ECO:0000256" key="8">
    <source>
        <dbReference type="ARBA" id="ARBA00022989"/>
    </source>
</evidence>
<keyword evidence="6" id="KW-0812">Transmembrane</keyword>
<evidence type="ECO:0000256" key="2">
    <source>
        <dbReference type="ARBA" id="ARBA00004162"/>
    </source>
</evidence>